<keyword evidence="4" id="KW-0732">Signal</keyword>
<keyword evidence="5 8" id="KW-1133">Transmembrane helix</keyword>
<dbReference type="GO" id="GO:0034109">
    <property type="term" value="P:homotypic cell-cell adhesion"/>
    <property type="evidence" value="ECO:0007669"/>
    <property type="project" value="TreeGrafter"/>
</dbReference>
<evidence type="ECO:0000256" key="2">
    <source>
        <dbReference type="ARBA" id="ARBA00008763"/>
    </source>
</evidence>
<evidence type="ECO:0000256" key="5">
    <source>
        <dbReference type="ARBA" id="ARBA00022989"/>
    </source>
</evidence>
<evidence type="ECO:0000256" key="6">
    <source>
        <dbReference type="ARBA" id="ARBA00023136"/>
    </source>
</evidence>
<comment type="subcellular location">
    <subcellularLocation>
        <location evidence="1">Membrane</location>
        <topology evidence="1">Single-pass type I membrane protein</topology>
    </subcellularLocation>
</comment>
<reference evidence="9" key="2">
    <citation type="submission" date="2025-09" db="UniProtKB">
        <authorList>
            <consortium name="Ensembl"/>
        </authorList>
    </citation>
    <scope>IDENTIFICATION</scope>
</reference>
<name>A0A7M4FVB5_CROPO</name>
<evidence type="ECO:0000313" key="9">
    <source>
        <dbReference type="Ensembl" id="ENSCPRP00005009927.1"/>
    </source>
</evidence>
<feature type="region of interest" description="Disordered" evidence="7">
    <location>
        <begin position="56"/>
        <end position="145"/>
    </location>
</feature>
<feature type="transmembrane region" description="Helical" evidence="8">
    <location>
        <begin position="146"/>
        <end position="168"/>
    </location>
</feature>
<dbReference type="AlphaFoldDB" id="A0A7M4FVB5"/>
<evidence type="ECO:0000313" key="10">
    <source>
        <dbReference type="Proteomes" id="UP000594220"/>
    </source>
</evidence>
<feature type="compositionally biased region" description="Polar residues" evidence="7">
    <location>
        <begin position="181"/>
        <end position="191"/>
    </location>
</feature>
<keyword evidence="6 8" id="KW-0472">Membrane</keyword>
<dbReference type="GO" id="GO:0005886">
    <property type="term" value="C:plasma membrane"/>
    <property type="evidence" value="ECO:0007669"/>
    <property type="project" value="TreeGrafter"/>
</dbReference>
<dbReference type="PANTHER" id="PTHR15076">
    <property type="entry name" value="CD99/MIC2 PROTEIN RELATED"/>
    <property type="match status" value="1"/>
</dbReference>
<proteinExistence type="inferred from homology"/>
<gene>
    <name evidence="9" type="primary">CD99</name>
</gene>
<keyword evidence="3 8" id="KW-0812">Transmembrane</keyword>
<accession>A0A7M4FVB5</accession>
<evidence type="ECO:0000256" key="4">
    <source>
        <dbReference type="ARBA" id="ARBA00022729"/>
    </source>
</evidence>
<evidence type="ECO:0000256" key="3">
    <source>
        <dbReference type="ARBA" id="ARBA00022692"/>
    </source>
</evidence>
<evidence type="ECO:0000256" key="7">
    <source>
        <dbReference type="SAM" id="MobiDB-lite"/>
    </source>
</evidence>
<keyword evidence="10" id="KW-1185">Reference proteome</keyword>
<dbReference type="Proteomes" id="UP000594220">
    <property type="component" value="Unplaced"/>
</dbReference>
<comment type="similarity">
    <text evidence="2">Belongs to the CD99 family.</text>
</comment>
<reference evidence="9" key="1">
    <citation type="submission" date="2025-08" db="UniProtKB">
        <authorList>
            <consortium name="Ensembl"/>
        </authorList>
    </citation>
    <scope>IDENTIFICATION</scope>
</reference>
<sequence length="208" mass="22008">MQLNFLGGSAVNAYYPGIIYIVQKKNRYAVLLLATWRPVEEMLKITGEGDDFDLSDALDVSTSPKQPGIPTKKPHLEDALGGGEDSLNDPEGDPRKPPPAQPGGTGNGDGNFKDTDLLDGKSPPETSGGESDKKKSDGDAEASQGVIPGIISAVVVAVVGAVSSFIAYQKKKLCFKSSGDQENVNMESHQGAQAEPPVQRTLLKEDAR</sequence>
<dbReference type="GO" id="GO:0072683">
    <property type="term" value="P:T cell extravasation"/>
    <property type="evidence" value="ECO:0007669"/>
    <property type="project" value="TreeGrafter"/>
</dbReference>
<dbReference type="GO" id="GO:2000391">
    <property type="term" value="P:positive regulation of neutrophil extravasation"/>
    <property type="evidence" value="ECO:0007669"/>
    <property type="project" value="TreeGrafter"/>
</dbReference>
<dbReference type="Pfam" id="PF12301">
    <property type="entry name" value="CD99L2"/>
    <property type="match status" value="1"/>
</dbReference>
<feature type="region of interest" description="Disordered" evidence="7">
    <location>
        <begin position="181"/>
        <end position="208"/>
    </location>
</feature>
<dbReference type="Ensembl" id="ENSCPRT00005011697.1">
    <property type="protein sequence ID" value="ENSCPRP00005009927.1"/>
    <property type="gene ID" value="ENSCPRG00005007084.1"/>
</dbReference>
<dbReference type="InterPro" id="IPR022078">
    <property type="entry name" value="CD99L2"/>
</dbReference>
<dbReference type="PANTHER" id="PTHR15076:SF15">
    <property type="entry name" value="CD99 ANTIGEN"/>
    <property type="match status" value="1"/>
</dbReference>
<evidence type="ECO:0000256" key="8">
    <source>
        <dbReference type="SAM" id="Phobius"/>
    </source>
</evidence>
<evidence type="ECO:0000256" key="1">
    <source>
        <dbReference type="ARBA" id="ARBA00004479"/>
    </source>
</evidence>
<protein>
    <submittedName>
        <fullName evidence="9">CD99 molecule (Xg blood group)</fullName>
    </submittedName>
</protein>
<organism evidence="9 10">
    <name type="scientific">Crocodylus porosus</name>
    <name type="common">Saltwater crocodile</name>
    <name type="synonym">Estuarine crocodile</name>
    <dbReference type="NCBI Taxonomy" id="8502"/>
    <lineage>
        <taxon>Eukaryota</taxon>
        <taxon>Metazoa</taxon>
        <taxon>Chordata</taxon>
        <taxon>Craniata</taxon>
        <taxon>Vertebrata</taxon>
        <taxon>Euteleostomi</taxon>
        <taxon>Archelosauria</taxon>
        <taxon>Archosauria</taxon>
        <taxon>Crocodylia</taxon>
        <taxon>Longirostres</taxon>
        <taxon>Crocodylidae</taxon>
        <taxon>Crocodylus</taxon>
    </lineage>
</organism>
<dbReference type="GeneTree" id="ENSGT00940000154344"/>